<organism evidence="2 3">
    <name type="scientific">Rhizopus stolonifer</name>
    <name type="common">Rhizopus nigricans</name>
    <dbReference type="NCBI Taxonomy" id="4846"/>
    <lineage>
        <taxon>Eukaryota</taxon>
        <taxon>Fungi</taxon>
        <taxon>Fungi incertae sedis</taxon>
        <taxon>Mucoromycota</taxon>
        <taxon>Mucoromycotina</taxon>
        <taxon>Mucoromycetes</taxon>
        <taxon>Mucorales</taxon>
        <taxon>Mucorineae</taxon>
        <taxon>Rhizopodaceae</taxon>
        <taxon>Rhizopus</taxon>
    </lineage>
</organism>
<keyword evidence="1" id="KW-0472">Membrane</keyword>
<protein>
    <submittedName>
        <fullName evidence="2">Uncharacterized protein</fullName>
    </submittedName>
</protein>
<name>A0A367K9W7_RHIST</name>
<keyword evidence="3" id="KW-1185">Reference proteome</keyword>
<keyword evidence="1" id="KW-1133">Transmembrane helix</keyword>
<feature type="transmembrane region" description="Helical" evidence="1">
    <location>
        <begin position="30"/>
        <end position="49"/>
    </location>
</feature>
<feature type="non-terminal residue" evidence="2">
    <location>
        <position position="1"/>
    </location>
</feature>
<dbReference type="Proteomes" id="UP000253551">
    <property type="component" value="Unassembled WGS sequence"/>
</dbReference>
<evidence type="ECO:0000256" key="1">
    <source>
        <dbReference type="SAM" id="Phobius"/>
    </source>
</evidence>
<evidence type="ECO:0000313" key="3">
    <source>
        <dbReference type="Proteomes" id="UP000253551"/>
    </source>
</evidence>
<proteinExistence type="predicted"/>
<dbReference type="OrthoDB" id="441172at2759"/>
<dbReference type="EMBL" id="PJQM01002004">
    <property type="protein sequence ID" value="RCH98956.1"/>
    <property type="molecule type" value="Genomic_DNA"/>
</dbReference>
<dbReference type="AlphaFoldDB" id="A0A367K9W7"/>
<sequence length="166" mass="18545">SAACQSLNIPENDFSSILRCHSPNIPRQTYLWLSIIGYMVAYFLVTLFLTSDEREPSQDEIAYKSISVAFIKNMGLLMGIVSLLVESTKKSSLTRAILYIVILLTMICYNIKTNPCYVNTINFFRTGSFICTLWTAALIAVLSDTQESGNLGPLKVIYIILGGWIL</sequence>
<gene>
    <name evidence="2" type="ORF">CU098_011685</name>
</gene>
<feature type="transmembrane region" description="Helical" evidence="1">
    <location>
        <begin position="61"/>
        <end position="81"/>
    </location>
</feature>
<feature type="transmembrane region" description="Helical" evidence="1">
    <location>
        <begin position="93"/>
        <end position="111"/>
    </location>
</feature>
<comment type="caution">
    <text evidence="2">The sequence shown here is derived from an EMBL/GenBank/DDBJ whole genome shotgun (WGS) entry which is preliminary data.</text>
</comment>
<feature type="transmembrane region" description="Helical" evidence="1">
    <location>
        <begin position="123"/>
        <end position="143"/>
    </location>
</feature>
<keyword evidence="1" id="KW-0812">Transmembrane</keyword>
<accession>A0A367K9W7</accession>
<evidence type="ECO:0000313" key="2">
    <source>
        <dbReference type="EMBL" id="RCH98956.1"/>
    </source>
</evidence>
<reference evidence="2 3" key="1">
    <citation type="journal article" date="2018" name="G3 (Bethesda)">
        <title>Phylogenetic and Phylogenomic Definition of Rhizopus Species.</title>
        <authorList>
            <person name="Gryganskyi A.P."/>
            <person name="Golan J."/>
            <person name="Dolatabadi S."/>
            <person name="Mondo S."/>
            <person name="Robb S."/>
            <person name="Idnurm A."/>
            <person name="Muszewska A."/>
            <person name="Steczkiewicz K."/>
            <person name="Masonjones S."/>
            <person name="Liao H.L."/>
            <person name="Gajdeczka M.T."/>
            <person name="Anike F."/>
            <person name="Vuek A."/>
            <person name="Anishchenko I.M."/>
            <person name="Voigt K."/>
            <person name="de Hoog G.S."/>
            <person name="Smith M.E."/>
            <person name="Heitman J."/>
            <person name="Vilgalys R."/>
            <person name="Stajich J.E."/>
        </authorList>
    </citation>
    <scope>NUCLEOTIDE SEQUENCE [LARGE SCALE GENOMIC DNA]</scope>
    <source>
        <strain evidence="2 3">LSU 92-RS-03</strain>
    </source>
</reference>